<evidence type="ECO:0000256" key="4">
    <source>
        <dbReference type="ARBA" id="ARBA00022801"/>
    </source>
</evidence>
<evidence type="ECO:0000256" key="3">
    <source>
        <dbReference type="ARBA" id="ARBA00022723"/>
    </source>
</evidence>
<keyword evidence="3" id="KW-0479">Metal-binding</keyword>
<evidence type="ECO:0000256" key="1">
    <source>
        <dbReference type="ARBA" id="ARBA00004123"/>
    </source>
</evidence>
<accession>A0AAN9Z1Q4</accession>
<keyword evidence="5" id="KW-0862">Zinc</keyword>
<proteinExistence type="predicted"/>
<evidence type="ECO:0000313" key="8">
    <source>
        <dbReference type="EMBL" id="KAK7864748.1"/>
    </source>
</evidence>
<dbReference type="EMBL" id="JAZDUA010000195">
    <property type="protein sequence ID" value="KAK7864748.1"/>
    <property type="molecule type" value="Genomic_DNA"/>
</dbReference>
<reference evidence="8 9" key="1">
    <citation type="submission" date="2024-03" db="EMBL/GenBank/DDBJ databases">
        <title>The genome assembly and annotation of the cricket Gryllus longicercus Weissman &amp; Gray.</title>
        <authorList>
            <person name="Szrajer S."/>
            <person name="Gray D."/>
            <person name="Ylla G."/>
        </authorList>
    </citation>
    <scope>NUCLEOTIDE SEQUENCE [LARGE SCALE GENOMIC DNA]</scope>
    <source>
        <strain evidence="8">DAG 2021-001</strain>
        <tissue evidence="8">Whole body minus gut</tissue>
    </source>
</reference>
<organism evidence="8 9">
    <name type="scientific">Gryllus longicercus</name>
    <dbReference type="NCBI Taxonomy" id="2509291"/>
    <lineage>
        <taxon>Eukaryota</taxon>
        <taxon>Metazoa</taxon>
        <taxon>Ecdysozoa</taxon>
        <taxon>Arthropoda</taxon>
        <taxon>Hexapoda</taxon>
        <taxon>Insecta</taxon>
        <taxon>Pterygota</taxon>
        <taxon>Neoptera</taxon>
        <taxon>Polyneoptera</taxon>
        <taxon>Orthoptera</taxon>
        <taxon>Ensifera</taxon>
        <taxon>Gryllidea</taxon>
        <taxon>Grylloidea</taxon>
        <taxon>Gryllidae</taxon>
        <taxon>Gryllinae</taxon>
        <taxon>Gryllus</taxon>
    </lineage>
</organism>
<dbReference type="InterPro" id="IPR015021">
    <property type="entry name" value="C11orf54_DUF1907"/>
</dbReference>
<comment type="subunit">
    <text evidence="2">Monomer.</text>
</comment>
<keyword evidence="6" id="KW-0539">Nucleus</keyword>
<dbReference type="SUPFAM" id="SSF117856">
    <property type="entry name" value="AF0104/ALDC/Ptd012-like"/>
    <property type="match status" value="1"/>
</dbReference>
<dbReference type="CDD" id="cd17298">
    <property type="entry name" value="DUF1907"/>
    <property type="match status" value="1"/>
</dbReference>
<dbReference type="PANTHER" id="PTHR13204">
    <property type="entry name" value="PTD012 PROTEIN"/>
    <property type="match status" value="1"/>
</dbReference>
<gene>
    <name evidence="8" type="ORF">R5R35_012256</name>
</gene>
<evidence type="ECO:0000256" key="6">
    <source>
        <dbReference type="ARBA" id="ARBA00023242"/>
    </source>
</evidence>
<dbReference type="PANTHER" id="PTHR13204:SF1">
    <property type="entry name" value="ESTER HYDROLASE C11ORF54"/>
    <property type="match status" value="1"/>
</dbReference>
<dbReference type="GO" id="GO:0008270">
    <property type="term" value="F:zinc ion binding"/>
    <property type="evidence" value="ECO:0007669"/>
    <property type="project" value="TreeGrafter"/>
</dbReference>
<dbReference type="GO" id="GO:0005634">
    <property type="term" value="C:nucleus"/>
    <property type="evidence" value="ECO:0007669"/>
    <property type="project" value="UniProtKB-SubCell"/>
</dbReference>
<evidence type="ECO:0000256" key="2">
    <source>
        <dbReference type="ARBA" id="ARBA00011245"/>
    </source>
</evidence>
<keyword evidence="9" id="KW-1185">Reference proteome</keyword>
<feature type="domain" description="DUF1907" evidence="7">
    <location>
        <begin position="33"/>
        <end position="310"/>
    </location>
</feature>
<comment type="caution">
    <text evidence="8">The sequence shown here is derived from an EMBL/GenBank/DDBJ whole genome shotgun (WGS) entry which is preliminary data.</text>
</comment>
<name>A0AAN9Z1Q4_9ORTH</name>
<evidence type="ECO:0000256" key="5">
    <source>
        <dbReference type="ARBA" id="ARBA00022833"/>
    </source>
</evidence>
<evidence type="ECO:0000313" key="9">
    <source>
        <dbReference type="Proteomes" id="UP001378592"/>
    </source>
</evidence>
<protein>
    <recommendedName>
        <fullName evidence="7">DUF1907 domain-containing protein</fullName>
    </recommendedName>
</protein>
<keyword evidence="4" id="KW-0378">Hydrolase</keyword>
<dbReference type="Pfam" id="PF08925">
    <property type="entry name" value="DUF1907"/>
    <property type="match status" value="1"/>
</dbReference>
<dbReference type="AlphaFoldDB" id="A0AAN9Z1Q4"/>
<dbReference type="SMART" id="SM01168">
    <property type="entry name" value="DUF1907"/>
    <property type="match status" value="1"/>
</dbReference>
<dbReference type="Proteomes" id="UP001378592">
    <property type="component" value="Unassembled WGS sequence"/>
</dbReference>
<dbReference type="GO" id="GO:0016788">
    <property type="term" value="F:hydrolase activity, acting on ester bonds"/>
    <property type="evidence" value="ECO:0007669"/>
    <property type="project" value="TreeGrafter"/>
</dbReference>
<sequence>MAQYGSDSYLQCAKLPMKSVTLHQPPLDELADVLQDALAKNFKAASVKVSDCPDLSQPPFNLSSPGLGGQSTLLDIGSATYLTPVAHRNKIYDLKDIAHTIGLEPTFIIGAGLGPWPHTKVNCEMITDLTIKDNGISNQTRIAHIVNEKCQLDQLPASETRCMILINLFCSKGQNAKVLEVKCKGRTGQDDIISCMRQAIQNKYKDKLIGLGGTFLLSESKAKQHIMPDFSDIPLDTPQAVQNWIKFYQQHPPLVAVGTFVSTDPGLDLKVQHFHGINSSGEGGHFYTDTQPELATYIGYFAIGEILHKIDQP</sequence>
<evidence type="ECO:0000259" key="7">
    <source>
        <dbReference type="SMART" id="SM01168"/>
    </source>
</evidence>
<comment type="subcellular location">
    <subcellularLocation>
        <location evidence="1">Nucleus</location>
    </subcellularLocation>
</comment>